<feature type="transmembrane region" description="Helical" evidence="1">
    <location>
        <begin position="12"/>
        <end position="32"/>
    </location>
</feature>
<dbReference type="InterPro" id="IPR042099">
    <property type="entry name" value="ANL_N_sf"/>
</dbReference>
<sequence length="125" mass="13269">VALLLDTDVGLLFHLFALMGMGVPVLLLSARLSPTAIEGLLMQTSASAILASPRLTRTAKEALALHTSPNATPRLHIAEPFQQFLDKPMPKSSSSICHEGHYVADTDRNVVILNSSGTTGLPKAI</sequence>
<dbReference type="Pfam" id="PF00501">
    <property type="entry name" value="AMP-binding"/>
    <property type="match status" value="1"/>
</dbReference>
<keyword evidence="4" id="KW-1185">Reference proteome</keyword>
<gene>
    <name evidence="3 5" type="ORF">BDZ99DRAFT_356747</name>
</gene>
<keyword evidence="1" id="KW-0812">Transmembrane</keyword>
<feature type="non-terminal residue" evidence="3">
    <location>
        <position position="1"/>
    </location>
</feature>
<dbReference type="EMBL" id="MU003693">
    <property type="protein sequence ID" value="KAF2816412.1"/>
    <property type="molecule type" value="Genomic_DNA"/>
</dbReference>
<reference evidence="5" key="2">
    <citation type="submission" date="2020-04" db="EMBL/GenBank/DDBJ databases">
        <authorList>
            <consortium name="NCBI Genome Project"/>
        </authorList>
    </citation>
    <scope>NUCLEOTIDE SEQUENCE</scope>
    <source>
        <strain evidence="5">CBS 304.34</strain>
    </source>
</reference>
<dbReference type="SUPFAM" id="SSF56801">
    <property type="entry name" value="Acetyl-CoA synthetase-like"/>
    <property type="match status" value="1"/>
</dbReference>
<dbReference type="Gene3D" id="3.40.50.12780">
    <property type="entry name" value="N-terminal domain of ligase-like"/>
    <property type="match status" value="1"/>
</dbReference>
<feature type="non-terminal residue" evidence="3">
    <location>
        <position position="125"/>
    </location>
</feature>
<dbReference type="RefSeq" id="XP_033583376.1">
    <property type="nucleotide sequence ID" value="XM_033714629.1"/>
</dbReference>
<dbReference type="InterPro" id="IPR000873">
    <property type="entry name" value="AMP-dep_synth/lig_dom"/>
</dbReference>
<evidence type="ECO:0000313" key="5">
    <source>
        <dbReference type="RefSeq" id="XP_033583376.1"/>
    </source>
</evidence>
<dbReference type="PROSITE" id="PS00455">
    <property type="entry name" value="AMP_BINDING"/>
    <property type="match status" value="1"/>
</dbReference>
<dbReference type="OrthoDB" id="429813at2759"/>
<evidence type="ECO:0000256" key="1">
    <source>
        <dbReference type="SAM" id="Phobius"/>
    </source>
</evidence>
<dbReference type="GeneID" id="54455522"/>
<proteinExistence type="predicted"/>
<dbReference type="InterPro" id="IPR020845">
    <property type="entry name" value="AMP-binding_CS"/>
</dbReference>
<dbReference type="Proteomes" id="UP000504636">
    <property type="component" value="Unplaced"/>
</dbReference>
<dbReference type="AlphaFoldDB" id="A0A6A6Z5M9"/>
<evidence type="ECO:0000259" key="2">
    <source>
        <dbReference type="Pfam" id="PF00501"/>
    </source>
</evidence>
<accession>A0A6A6Z5M9</accession>
<feature type="domain" description="AMP-dependent synthetase/ligase" evidence="2">
    <location>
        <begin position="1"/>
        <end position="124"/>
    </location>
</feature>
<reference evidence="5" key="3">
    <citation type="submission" date="2025-04" db="UniProtKB">
        <authorList>
            <consortium name="RefSeq"/>
        </authorList>
    </citation>
    <scope>IDENTIFICATION</scope>
    <source>
        <strain evidence="5">CBS 304.34</strain>
    </source>
</reference>
<protein>
    <recommendedName>
        <fullName evidence="2">AMP-dependent synthetase/ligase domain-containing protein</fullName>
    </recommendedName>
</protein>
<keyword evidence="1" id="KW-0472">Membrane</keyword>
<name>A0A6A6Z5M9_9PEZI</name>
<evidence type="ECO:0000313" key="4">
    <source>
        <dbReference type="Proteomes" id="UP000504636"/>
    </source>
</evidence>
<organism evidence="3">
    <name type="scientific">Mytilinidion resinicola</name>
    <dbReference type="NCBI Taxonomy" id="574789"/>
    <lineage>
        <taxon>Eukaryota</taxon>
        <taxon>Fungi</taxon>
        <taxon>Dikarya</taxon>
        <taxon>Ascomycota</taxon>
        <taxon>Pezizomycotina</taxon>
        <taxon>Dothideomycetes</taxon>
        <taxon>Pleosporomycetidae</taxon>
        <taxon>Mytilinidiales</taxon>
        <taxon>Mytilinidiaceae</taxon>
        <taxon>Mytilinidion</taxon>
    </lineage>
</organism>
<evidence type="ECO:0000313" key="3">
    <source>
        <dbReference type="EMBL" id="KAF2816412.1"/>
    </source>
</evidence>
<keyword evidence="1" id="KW-1133">Transmembrane helix</keyword>
<reference evidence="3 5" key="1">
    <citation type="journal article" date="2020" name="Stud. Mycol.">
        <title>101 Dothideomycetes genomes: a test case for predicting lifestyles and emergence of pathogens.</title>
        <authorList>
            <person name="Haridas S."/>
            <person name="Albert R."/>
            <person name="Binder M."/>
            <person name="Bloem J."/>
            <person name="Labutti K."/>
            <person name="Salamov A."/>
            <person name="Andreopoulos B."/>
            <person name="Baker S."/>
            <person name="Barry K."/>
            <person name="Bills G."/>
            <person name="Bluhm B."/>
            <person name="Cannon C."/>
            <person name="Castanera R."/>
            <person name="Culley D."/>
            <person name="Daum C."/>
            <person name="Ezra D."/>
            <person name="Gonzalez J."/>
            <person name="Henrissat B."/>
            <person name="Kuo A."/>
            <person name="Liang C."/>
            <person name="Lipzen A."/>
            <person name="Lutzoni F."/>
            <person name="Magnuson J."/>
            <person name="Mondo S."/>
            <person name="Nolan M."/>
            <person name="Ohm R."/>
            <person name="Pangilinan J."/>
            <person name="Park H.-J."/>
            <person name="Ramirez L."/>
            <person name="Alfaro M."/>
            <person name="Sun H."/>
            <person name="Tritt A."/>
            <person name="Yoshinaga Y."/>
            <person name="Zwiers L.-H."/>
            <person name="Turgeon B."/>
            <person name="Goodwin S."/>
            <person name="Spatafora J."/>
            <person name="Crous P."/>
            <person name="Grigoriev I."/>
        </authorList>
    </citation>
    <scope>NUCLEOTIDE SEQUENCE</scope>
    <source>
        <strain evidence="3 5">CBS 304.34</strain>
    </source>
</reference>